<dbReference type="AlphaFoldDB" id="A0A2A2D691"/>
<gene>
    <name evidence="1" type="ORF">CK936_15805</name>
</gene>
<dbReference type="EMBL" id="NSJV01000307">
    <property type="protein sequence ID" value="PAU47973.1"/>
    <property type="molecule type" value="Genomic_DNA"/>
</dbReference>
<evidence type="ECO:0000313" key="2">
    <source>
        <dbReference type="Proteomes" id="UP000218944"/>
    </source>
</evidence>
<accession>A0A2A2D691</accession>
<proteinExistence type="predicted"/>
<comment type="caution">
    <text evidence="1">The sequence shown here is derived from an EMBL/GenBank/DDBJ whole genome shotgun (WGS) entry which is preliminary data.</text>
</comment>
<protein>
    <submittedName>
        <fullName evidence="1">Uncharacterized protein</fullName>
    </submittedName>
</protein>
<organism evidence="1 2">
    <name type="scientific">Streptomyces albireticuli</name>
    <dbReference type="NCBI Taxonomy" id="1940"/>
    <lineage>
        <taxon>Bacteria</taxon>
        <taxon>Bacillati</taxon>
        <taxon>Actinomycetota</taxon>
        <taxon>Actinomycetes</taxon>
        <taxon>Kitasatosporales</taxon>
        <taxon>Streptomycetaceae</taxon>
        <taxon>Streptomyces</taxon>
    </lineage>
</organism>
<evidence type="ECO:0000313" key="1">
    <source>
        <dbReference type="EMBL" id="PAU47973.1"/>
    </source>
</evidence>
<sequence length="118" mass="12873">MTTMTIAPATTETAAELVAEIADAAHDLYEDATHVEFVLTPGYAPDVCGIERIDDGVGGAARYVSARFRPMSFQAERHLAEYIADTFALLYEQHPDYEGTEATPFALRLDLRPLPAGL</sequence>
<reference evidence="1 2" key="1">
    <citation type="submission" date="2017-08" db="EMBL/GenBank/DDBJ databases">
        <title>Genome sequence of Streptomyces albireticuli NRRL B-1670.</title>
        <authorList>
            <person name="Graham D.E."/>
            <person name="Mahan K.M."/>
            <person name="Klingeman D.M."/>
            <person name="Hettich R.L."/>
            <person name="Parry R.J."/>
            <person name="Spain J.C."/>
        </authorList>
    </citation>
    <scope>NUCLEOTIDE SEQUENCE [LARGE SCALE GENOMIC DNA]</scope>
    <source>
        <strain evidence="1 2">NRRL B-1670</strain>
    </source>
</reference>
<name>A0A2A2D691_9ACTN</name>
<dbReference type="Proteomes" id="UP000218944">
    <property type="component" value="Unassembled WGS sequence"/>
</dbReference>
<dbReference type="RefSeq" id="WP_095581604.1">
    <property type="nucleotide sequence ID" value="NZ_JAJQQQ010000026.1"/>
</dbReference>
<keyword evidence="2" id="KW-1185">Reference proteome</keyword>